<evidence type="ECO:0000313" key="3">
    <source>
        <dbReference type="EMBL" id="PTX64328.1"/>
    </source>
</evidence>
<dbReference type="GO" id="GO:0005829">
    <property type="term" value="C:cytosol"/>
    <property type="evidence" value="ECO:0007669"/>
    <property type="project" value="TreeGrafter"/>
</dbReference>
<dbReference type="OrthoDB" id="5886358at2"/>
<dbReference type="InterPro" id="IPR002767">
    <property type="entry name" value="Thiamine_BP"/>
</dbReference>
<comment type="caution">
    <text evidence="3">The sequence shown here is derived from an EMBL/GenBank/DDBJ whole genome shotgun (WGS) entry which is preliminary data.</text>
</comment>
<gene>
    <name evidence="3" type="ORF">C8P63_103113</name>
</gene>
<accession>A0A2T6C7N4</accession>
<dbReference type="SUPFAM" id="SSF89957">
    <property type="entry name" value="MTH1187/YkoF-like"/>
    <property type="match status" value="1"/>
</dbReference>
<protein>
    <submittedName>
        <fullName evidence="3">Uncharacterized protein (TIGR00106 family)</fullName>
    </submittedName>
</protein>
<comment type="similarity">
    <text evidence="1">Belongs to the UPF0045 family.</text>
</comment>
<feature type="domain" description="Thiamine-binding protein" evidence="2">
    <location>
        <begin position="6"/>
        <end position="94"/>
    </location>
</feature>
<proteinExistence type="inferred from homology"/>
<keyword evidence="4" id="KW-1185">Reference proteome</keyword>
<sequence>MANANVSLQILPRAAGDEEAYARVDEAIRVIRRSGVKYEVGPMETTMEGDYDSLMTIVKEAQEAVVRAGSDRVISIIKVDYKPAGISMEEKTAPYRSGGSQ</sequence>
<organism evidence="3 4">
    <name type="scientific">Melghirimyces profundicolus</name>
    <dbReference type="NCBI Taxonomy" id="1242148"/>
    <lineage>
        <taxon>Bacteria</taxon>
        <taxon>Bacillati</taxon>
        <taxon>Bacillota</taxon>
        <taxon>Bacilli</taxon>
        <taxon>Bacillales</taxon>
        <taxon>Thermoactinomycetaceae</taxon>
        <taxon>Melghirimyces</taxon>
    </lineage>
</organism>
<evidence type="ECO:0000256" key="1">
    <source>
        <dbReference type="ARBA" id="ARBA00010272"/>
    </source>
</evidence>
<dbReference type="Proteomes" id="UP000244240">
    <property type="component" value="Unassembled WGS sequence"/>
</dbReference>
<dbReference type="RefSeq" id="WP_108021892.1">
    <property type="nucleotide sequence ID" value="NZ_QBKR01000003.1"/>
</dbReference>
<evidence type="ECO:0000259" key="2">
    <source>
        <dbReference type="Pfam" id="PF01910"/>
    </source>
</evidence>
<dbReference type="PANTHER" id="PTHR33777">
    <property type="entry name" value="UPF0045 PROTEIN ECM15"/>
    <property type="match status" value="1"/>
</dbReference>
<evidence type="ECO:0000313" key="4">
    <source>
        <dbReference type="Proteomes" id="UP000244240"/>
    </source>
</evidence>
<dbReference type="EMBL" id="QBKR01000003">
    <property type="protein sequence ID" value="PTX64328.1"/>
    <property type="molecule type" value="Genomic_DNA"/>
</dbReference>
<dbReference type="InterPro" id="IPR029756">
    <property type="entry name" value="MTH1187/YkoF-like"/>
</dbReference>
<dbReference type="Pfam" id="PF01910">
    <property type="entry name" value="Thiamine_BP"/>
    <property type="match status" value="1"/>
</dbReference>
<dbReference type="AlphaFoldDB" id="A0A2T6C7N4"/>
<dbReference type="Gene3D" id="3.30.70.930">
    <property type="match status" value="1"/>
</dbReference>
<name>A0A2T6C7N4_9BACL</name>
<dbReference type="PANTHER" id="PTHR33777:SF1">
    <property type="entry name" value="UPF0045 PROTEIN ECM15"/>
    <property type="match status" value="1"/>
</dbReference>
<dbReference type="InterPro" id="IPR051614">
    <property type="entry name" value="UPF0045_domain"/>
</dbReference>
<reference evidence="3 4" key="1">
    <citation type="submission" date="2018-04" db="EMBL/GenBank/DDBJ databases">
        <title>Genomic Encyclopedia of Archaeal and Bacterial Type Strains, Phase II (KMG-II): from individual species to whole genera.</title>
        <authorList>
            <person name="Goeker M."/>
        </authorList>
    </citation>
    <scope>NUCLEOTIDE SEQUENCE [LARGE SCALE GENOMIC DNA]</scope>
    <source>
        <strain evidence="3 4">DSM 45787</strain>
    </source>
</reference>